<dbReference type="PANTHER" id="PTHR43690:SF18">
    <property type="entry name" value="INSULIN-DEGRADING ENZYME-RELATED"/>
    <property type="match status" value="1"/>
</dbReference>
<evidence type="ECO:0000256" key="5">
    <source>
        <dbReference type="ARBA" id="ARBA00022833"/>
    </source>
</evidence>
<dbReference type="GeneTree" id="ENSGT00940000155780"/>
<feature type="domain" description="Peptidase M16 C-terminal" evidence="7">
    <location>
        <begin position="44"/>
        <end position="222"/>
    </location>
</feature>
<dbReference type="InterPro" id="IPR007863">
    <property type="entry name" value="Peptidase_M16_C"/>
</dbReference>
<reference evidence="9" key="3">
    <citation type="submission" date="2025-09" db="UniProtKB">
        <authorList>
            <consortium name="Ensembl"/>
        </authorList>
    </citation>
    <scope>IDENTIFICATION</scope>
</reference>
<dbReference type="InterPro" id="IPR011249">
    <property type="entry name" value="Metalloenz_LuxS/M16"/>
</dbReference>
<dbReference type="AlphaFoldDB" id="H2ZE61"/>
<dbReference type="GO" id="GO:0043171">
    <property type="term" value="P:peptide catabolic process"/>
    <property type="evidence" value="ECO:0007669"/>
    <property type="project" value="TreeGrafter"/>
</dbReference>
<dbReference type="GO" id="GO:0004222">
    <property type="term" value="F:metalloendopeptidase activity"/>
    <property type="evidence" value="ECO:0007669"/>
    <property type="project" value="TreeGrafter"/>
</dbReference>
<dbReference type="Gene3D" id="3.30.830.10">
    <property type="entry name" value="Metalloenzyme, LuxS/M16 peptidase-like"/>
    <property type="match status" value="3"/>
</dbReference>
<evidence type="ECO:0000256" key="4">
    <source>
        <dbReference type="ARBA" id="ARBA00022801"/>
    </source>
</evidence>
<name>H2ZE61_CIOSA</name>
<dbReference type="STRING" id="51511.ENSCSAVP00000015877"/>
<accession>H2ZE61</accession>
<dbReference type="MEROPS" id="M16.008"/>
<dbReference type="Pfam" id="PF05193">
    <property type="entry name" value="Peptidase_M16_C"/>
    <property type="match status" value="1"/>
</dbReference>
<keyword evidence="2" id="KW-0645">Protease</keyword>
<evidence type="ECO:0000313" key="10">
    <source>
        <dbReference type="Proteomes" id="UP000007875"/>
    </source>
</evidence>
<dbReference type="FunFam" id="3.30.830.10:FF:000005">
    <property type="entry name" value="nardilysin isoform X1"/>
    <property type="match status" value="1"/>
</dbReference>
<dbReference type="Pfam" id="PF16187">
    <property type="entry name" value="Peptidase_M16_M"/>
    <property type="match status" value="1"/>
</dbReference>
<evidence type="ECO:0000256" key="2">
    <source>
        <dbReference type="ARBA" id="ARBA00022670"/>
    </source>
</evidence>
<dbReference type="GO" id="GO:0051603">
    <property type="term" value="P:proteolysis involved in protein catabolic process"/>
    <property type="evidence" value="ECO:0007669"/>
    <property type="project" value="TreeGrafter"/>
</dbReference>
<organism evidence="9 10">
    <name type="scientific">Ciona savignyi</name>
    <name type="common">Pacific transparent sea squirt</name>
    <dbReference type="NCBI Taxonomy" id="51511"/>
    <lineage>
        <taxon>Eukaryota</taxon>
        <taxon>Metazoa</taxon>
        <taxon>Chordata</taxon>
        <taxon>Tunicata</taxon>
        <taxon>Ascidiacea</taxon>
        <taxon>Phlebobranchia</taxon>
        <taxon>Cionidae</taxon>
        <taxon>Ciona</taxon>
    </lineage>
</organism>
<comment type="similarity">
    <text evidence="1">Belongs to the peptidase M16 family.</text>
</comment>
<dbReference type="Ensembl" id="ENSCSAVT00000016056.1">
    <property type="protein sequence ID" value="ENSCSAVP00000015877.1"/>
    <property type="gene ID" value="ENSCSAVG00000009335.1"/>
</dbReference>
<dbReference type="GO" id="GO:0046872">
    <property type="term" value="F:metal ion binding"/>
    <property type="evidence" value="ECO:0007669"/>
    <property type="project" value="UniProtKB-KW"/>
</dbReference>
<evidence type="ECO:0000259" key="8">
    <source>
        <dbReference type="Pfam" id="PF16187"/>
    </source>
</evidence>
<dbReference type="eggNOG" id="KOG0959">
    <property type="taxonomic scope" value="Eukaryota"/>
</dbReference>
<dbReference type="GO" id="GO:0005739">
    <property type="term" value="C:mitochondrion"/>
    <property type="evidence" value="ECO:0007669"/>
    <property type="project" value="TreeGrafter"/>
</dbReference>
<proteinExistence type="inferred from homology"/>
<reference evidence="9" key="2">
    <citation type="submission" date="2025-08" db="UniProtKB">
        <authorList>
            <consortium name="Ensembl"/>
        </authorList>
    </citation>
    <scope>IDENTIFICATION</scope>
</reference>
<keyword evidence="3" id="KW-0479">Metal-binding</keyword>
<dbReference type="Proteomes" id="UP000007875">
    <property type="component" value="Unassembled WGS sequence"/>
</dbReference>
<protein>
    <recommendedName>
        <fullName evidence="11">Peptidase M16 middle/third domain-containing protein</fullName>
    </recommendedName>
</protein>
<feature type="domain" description="Peptidase M16 middle/third" evidence="8">
    <location>
        <begin position="228"/>
        <end position="403"/>
    </location>
</feature>
<dbReference type="HOGENOM" id="CLU_684337_0_0_1"/>
<evidence type="ECO:0000259" key="7">
    <source>
        <dbReference type="Pfam" id="PF05193"/>
    </source>
</evidence>
<evidence type="ECO:0000313" key="9">
    <source>
        <dbReference type="Ensembl" id="ENSCSAVP00000015877.1"/>
    </source>
</evidence>
<evidence type="ECO:0000256" key="6">
    <source>
        <dbReference type="ARBA" id="ARBA00023049"/>
    </source>
</evidence>
<keyword evidence="5" id="KW-0862">Zinc</keyword>
<sequence length="403" mass="46266">MSDGWRLQRLDEVTANPQHPYSKFGTGNKETLDTDPKMKNVVVRDELLKFHDSMYSSNIMALAVLGRESLDELTEMVTPLFNGIENKQLTVQTFMESPYREQELKVCMKVVPVKDVRNLVLTFPIPDLTEHYLSNPGSYLGHLIGHEGPGSLLSELKSMGWVNSLMAGEKGGARGFDFFIIQVDLTKQGLAHVDDIVVRMFQYIKMLKQSRTPEWIFNEIKDLNNMNFKFKDKERPTSCVQNCSESMHYYPMEDVLSAGHLISEFRPDLVEDLLSRLNCDNMRITLVSKTYKDEVNLTEKYYGAKYSMTPISDDLLDSCRNATPSSKFHLPPPNEFIPTDFSLAELPQGSSHIPELIKRNPLSRVWFKQDDKFRLPKACILFELFSPIAYTTPQHCNMVYMFT</sequence>
<evidence type="ECO:0000256" key="1">
    <source>
        <dbReference type="ARBA" id="ARBA00007261"/>
    </source>
</evidence>
<dbReference type="InterPro" id="IPR032632">
    <property type="entry name" value="Peptidase_M16_M"/>
</dbReference>
<reference evidence="10" key="1">
    <citation type="submission" date="2003-08" db="EMBL/GenBank/DDBJ databases">
        <authorList>
            <person name="Birren B."/>
            <person name="Nusbaum C."/>
            <person name="Abebe A."/>
            <person name="Abouelleil A."/>
            <person name="Adekoya E."/>
            <person name="Ait-zahra M."/>
            <person name="Allen N."/>
            <person name="Allen T."/>
            <person name="An P."/>
            <person name="Anderson M."/>
            <person name="Anderson S."/>
            <person name="Arachchi H."/>
            <person name="Armbruster J."/>
            <person name="Bachantsang P."/>
            <person name="Baldwin J."/>
            <person name="Barry A."/>
            <person name="Bayul T."/>
            <person name="Blitshsteyn B."/>
            <person name="Bloom T."/>
            <person name="Blye J."/>
            <person name="Boguslavskiy L."/>
            <person name="Borowsky M."/>
            <person name="Boukhgalter B."/>
            <person name="Brunache A."/>
            <person name="Butler J."/>
            <person name="Calixte N."/>
            <person name="Calvo S."/>
            <person name="Camarata J."/>
            <person name="Campo K."/>
            <person name="Chang J."/>
            <person name="Cheshatsang Y."/>
            <person name="Citroen M."/>
            <person name="Collymore A."/>
            <person name="Considine T."/>
            <person name="Cook A."/>
            <person name="Cooke P."/>
            <person name="Corum B."/>
            <person name="Cuomo C."/>
            <person name="David R."/>
            <person name="Dawoe T."/>
            <person name="Degray S."/>
            <person name="Dodge S."/>
            <person name="Dooley K."/>
            <person name="Dorje P."/>
            <person name="Dorjee K."/>
            <person name="Dorris L."/>
            <person name="Duffey N."/>
            <person name="Dupes A."/>
            <person name="Elkins T."/>
            <person name="Engels R."/>
            <person name="Erickson J."/>
            <person name="Farina A."/>
            <person name="Faro S."/>
            <person name="Ferreira P."/>
            <person name="Fischer H."/>
            <person name="Fitzgerald M."/>
            <person name="Foley K."/>
            <person name="Gage D."/>
            <person name="Galagan J."/>
            <person name="Gearin G."/>
            <person name="Gnerre S."/>
            <person name="Gnirke A."/>
            <person name="Goyette A."/>
            <person name="Graham J."/>
            <person name="Grandbois E."/>
            <person name="Gyaltsen K."/>
            <person name="Hafez N."/>
            <person name="Hagopian D."/>
            <person name="Hagos B."/>
            <person name="Hall J."/>
            <person name="Hatcher B."/>
            <person name="Heller A."/>
            <person name="Higgins H."/>
            <person name="Honan T."/>
            <person name="Horn A."/>
            <person name="Houde N."/>
            <person name="Hughes L."/>
            <person name="Hulme W."/>
            <person name="Husby E."/>
            <person name="Iliev I."/>
            <person name="Jaffe D."/>
            <person name="Jones C."/>
            <person name="Kamal M."/>
            <person name="Kamat A."/>
            <person name="Kamvysselis M."/>
            <person name="Karlsson E."/>
            <person name="Kells C."/>
            <person name="Kieu A."/>
            <person name="Kisner P."/>
            <person name="Kodira C."/>
            <person name="Kulbokas E."/>
            <person name="Labutti K."/>
            <person name="Lama D."/>
            <person name="Landers T."/>
            <person name="Leger J."/>
            <person name="Levine S."/>
            <person name="Lewis D."/>
            <person name="Lewis T."/>
            <person name="Lindblad-toh K."/>
            <person name="Liu X."/>
            <person name="Lokyitsang T."/>
            <person name="Lokyitsang Y."/>
            <person name="Lucien O."/>
            <person name="Lui A."/>
            <person name="Ma L.J."/>
            <person name="Mabbitt R."/>
            <person name="Macdonald J."/>
            <person name="Maclean C."/>
            <person name="Major J."/>
            <person name="Manning J."/>
            <person name="Marabella R."/>
            <person name="Maru K."/>
            <person name="Matthews C."/>
            <person name="Mauceli E."/>
            <person name="Mccarthy M."/>
            <person name="Mcdonough S."/>
            <person name="Mcghee T."/>
            <person name="Meldrim J."/>
            <person name="Meneus L."/>
            <person name="Mesirov J."/>
            <person name="Mihalev A."/>
            <person name="Mihova T."/>
            <person name="Mikkelsen T."/>
            <person name="Mlenga V."/>
            <person name="Moru K."/>
            <person name="Mozes J."/>
            <person name="Mulrain L."/>
            <person name="Munson G."/>
            <person name="Naylor J."/>
            <person name="Newes C."/>
            <person name="Nguyen C."/>
            <person name="Nguyen N."/>
            <person name="Nguyen T."/>
            <person name="Nicol R."/>
            <person name="Nielsen C."/>
            <person name="Nizzari M."/>
            <person name="Norbu C."/>
            <person name="Norbu N."/>
            <person name="O'donnell P."/>
            <person name="Okoawo O."/>
            <person name="O'leary S."/>
            <person name="Omotosho B."/>
            <person name="O'neill K."/>
            <person name="Osman S."/>
            <person name="Parker S."/>
            <person name="Perrin D."/>
            <person name="Phunkhang P."/>
            <person name="Piqani B."/>
            <person name="Purcell S."/>
            <person name="Rachupka T."/>
            <person name="Ramasamy U."/>
            <person name="Rameau R."/>
            <person name="Ray V."/>
            <person name="Raymond C."/>
            <person name="Retta R."/>
            <person name="Richardson S."/>
            <person name="Rise C."/>
            <person name="Rodriguez J."/>
            <person name="Rogers J."/>
            <person name="Rogov P."/>
            <person name="Rutman M."/>
            <person name="Schupbach R."/>
            <person name="Seaman C."/>
            <person name="Settipalli S."/>
            <person name="Sharpe T."/>
            <person name="Sheridan J."/>
            <person name="Sherpa N."/>
            <person name="Shi J."/>
            <person name="Smirnov S."/>
            <person name="Smith C."/>
            <person name="Sougnez C."/>
            <person name="Spencer B."/>
            <person name="Stalker J."/>
            <person name="Stange-thomann N."/>
            <person name="Stavropoulos S."/>
            <person name="Stetson K."/>
            <person name="Stone C."/>
            <person name="Stone S."/>
            <person name="Stubbs M."/>
            <person name="Talamas J."/>
            <person name="Tchuinga P."/>
            <person name="Tenzing P."/>
            <person name="Tesfaye S."/>
            <person name="Theodore J."/>
            <person name="Thoulutsang Y."/>
            <person name="Topham K."/>
            <person name="Towey S."/>
            <person name="Tsamla T."/>
            <person name="Tsomo N."/>
            <person name="Vallee D."/>
            <person name="Vassiliev H."/>
            <person name="Venkataraman V."/>
            <person name="Vinson J."/>
            <person name="Vo A."/>
            <person name="Wade C."/>
            <person name="Wang S."/>
            <person name="Wangchuk T."/>
            <person name="Wangdi T."/>
            <person name="Whittaker C."/>
            <person name="Wilkinson J."/>
            <person name="Wu Y."/>
            <person name="Wyman D."/>
            <person name="Yadav S."/>
            <person name="Yang S."/>
            <person name="Yang X."/>
            <person name="Yeager S."/>
            <person name="Yee E."/>
            <person name="Young G."/>
            <person name="Zainoun J."/>
            <person name="Zembeck L."/>
            <person name="Zimmer A."/>
            <person name="Zody M."/>
            <person name="Lander E."/>
        </authorList>
    </citation>
    <scope>NUCLEOTIDE SEQUENCE [LARGE SCALE GENOMIC DNA]</scope>
</reference>
<dbReference type="GO" id="GO:0005829">
    <property type="term" value="C:cytosol"/>
    <property type="evidence" value="ECO:0007669"/>
    <property type="project" value="TreeGrafter"/>
</dbReference>
<dbReference type="InterPro" id="IPR050626">
    <property type="entry name" value="Peptidase_M16"/>
</dbReference>
<dbReference type="SUPFAM" id="SSF63411">
    <property type="entry name" value="LuxS/MPP-like metallohydrolase"/>
    <property type="match status" value="3"/>
</dbReference>
<keyword evidence="4" id="KW-0378">Hydrolase</keyword>
<dbReference type="PANTHER" id="PTHR43690">
    <property type="entry name" value="NARDILYSIN"/>
    <property type="match status" value="1"/>
</dbReference>
<keyword evidence="10" id="KW-1185">Reference proteome</keyword>
<keyword evidence="6" id="KW-0482">Metalloprotease</keyword>
<evidence type="ECO:0000256" key="3">
    <source>
        <dbReference type="ARBA" id="ARBA00022723"/>
    </source>
</evidence>
<dbReference type="InParanoid" id="H2ZE61"/>
<dbReference type="OMA" id="HELNEWN"/>
<evidence type="ECO:0008006" key="11">
    <source>
        <dbReference type="Google" id="ProtNLM"/>
    </source>
</evidence>